<comment type="caution">
    <text evidence="4">The sequence shown here is derived from an EMBL/GenBank/DDBJ whole genome shotgun (WGS) entry which is preliminary data.</text>
</comment>
<dbReference type="RefSeq" id="WP_169382382.1">
    <property type="nucleotide sequence ID" value="NZ_JAAXLA010000029.1"/>
</dbReference>
<dbReference type="InterPro" id="IPR000182">
    <property type="entry name" value="GNAT_dom"/>
</dbReference>
<keyword evidence="5" id="KW-1185">Reference proteome</keyword>
<evidence type="ECO:0000256" key="1">
    <source>
        <dbReference type="ARBA" id="ARBA00022679"/>
    </source>
</evidence>
<dbReference type="CDD" id="cd04301">
    <property type="entry name" value="NAT_SF"/>
    <property type="match status" value="1"/>
</dbReference>
<sequence>MLIRPARPDEADLLTGIAVRSKAYWPYPDRFIARFARSLGLSPEVIAANEVWVADRDDVVVGFYTVLQRGELAVLDDMWLEPAEIGCGLGRRLFEHARARATAVGAAVLEWEAEPYAVGFYERMGGRQVRMTDSPLGRKLPVMRLALGGSRG</sequence>
<dbReference type="Proteomes" id="UP000820669">
    <property type="component" value="Unassembled WGS sequence"/>
</dbReference>
<organism evidence="4 5">
    <name type="scientific">Pseudonocardia acidicola</name>
    <dbReference type="NCBI Taxonomy" id="2724939"/>
    <lineage>
        <taxon>Bacteria</taxon>
        <taxon>Bacillati</taxon>
        <taxon>Actinomycetota</taxon>
        <taxon>Actinomycetes</taxon>
        <taxon>Pseudonocardiales</taxon>
        <taxon>Pseudonocardiaceae</taxon>
        <taxon>Pseudonocardia</taxon>
    </lineage>
</organism>
<dbReference type="Pfam" id="PF13508">
    <property type="entry name" value="Acetyltransf_7"/>
    <property type="match status" value="1"/>
</dbReference>
<protein>
    <submittedName>
        <fullName evidence="4">GNAT family N-acetyltransferase</fullName>
    </submittedName>
</protein>
<keyword evidence="2" id="KW-0012">Acyltransferase</keyword>
<proteinExistence type="predicted"/>
<dbReference type="InterPro" id="IPR016181">
    <property type="entry name" value="Acyl_CoA_acyltransferase"/>
</dbReference>
<evidence type="ECO:0000313" key="4">
    <source>
        <dbReference type="EMBL" id="NMH98936.1"/>
    </source>
</evidence>
<accession>A0ABX1SBI7</accession>
<keyword evidence="1" id="KW-0808">Transferase</keyword>
<dbReference type="SUPFAM" id="SSF55729">
    <property type="entry name" value="Acyl-CoA N-acyltransferases (Nat)"/>
    <property type="match status" value="1"/>
</dbReference>
<evidence type="ECO:0000259" key="3">
    <source>
        <dbReference type="PROSITE" id="PS51186"/>
    </source>
</evidence>
<gene>
    <name evidence="4" type="ORF">HF526_16710</name>
</gene>
<dbReference type="Gene3D" id="3.40.630.30">
    <property type="match status" value="1"/>
</dbReference>
<dbReference type="PANTHER" id="PTHR43877">
    <property type="entry name" value="AMINOALKYLPHOSPHONATE N-ACETYLTRANSFERASE-RELATED-RELATED"/>
    <property type="match status" value="1"/>
</dbReference>
<name>A0ABX1SBI7_9PSEU</name>
<dbReference type="InterPro" id="IPR050832">
    <property type="entry name" value="Bact_Acetyltransf"/>
</dbReference>
<feature type="domain" description="N-acetyltransferase" evidence="3">
    <location>
        <begin position="1"/>
        <end position="141"/>
    </location>
</feature>
<dbReference type="PROSITE" id="PS51186">
    <property type="entry name" value="GNAT"/>
    <property type="match status" value="1"/>
</dbReference>
<reference evidence="4 5" key="1">
    <citation type="submission" date="2020-04" db="EMBL/GenBank/DDBJ databases">
        <authorList>
            <person name="Klaysubun C."/>
            <person name="Duangmal K."/>
            <person name="Lipun K."/>
        </authorList>
    </citation>
    <scope>NUCLEOTIDE SEQUENCE [LARGE SCALE GENOMIC DNA]</scope>
    <source>
        <strain evidence="4 5">K10HN5</strain>
    </source>
</reference>
<dbReference type="EMBL" id="JAAXLA010000029">
    <property type="protein sequence ID" value="NMH98936.1"/>
    <property type="molecule type" value="Genomic_DNA"/>
</dbReference>
<evidence type="ECO:0000313" key="5">
    <source>
        <dbReference type="Proteomes" id="UP000820669"/>
    </source>
</evidence>
<evidence type="ECO:0000256" key="2">
    <source>
        <dbReference type="ARBA" id="ARBA00023315"/>
    </source>
</evidence>